<evidence type="ECO:0000313" key="1">
    <source>
        <dbReference type="EMBL" id="AGA64503.1"/>
    </source>
</evidence>
<dbReference type="STRING" id="1215343.B488_05110"/>
<dbReference type="PATRIC" id="fig|1215343.11.peg.521"/>
<protein>
    <submittedName>
        <fullName evidence="1">Uncharacterized protein</fullName>
    </submittedName>
</protein>
<dbReference type="Proteomes" id="UP000010799">
    <property type="component" value="Chromosome"/>
</dbReference>
<accession>L0EV37</accession>
<name>L0EV37_LIBCB</name>
<dbReference type="eggNOG" id="ENOG503481F">
    <property type="taxonomic scope" value="Bacteria"/>
</dbReference>
<dbReference type="AlphaFoldDB" id="L0EV37"/>
<proteinExistence type="predicted"/>
<organism evidence="1 2">
    <name type="scientific">Liberibacter crescens (strain BT-1)</name>
    <dbReference type="NCBI Taxonomy" id="1215343"/>
    <lineage>
        <taxon>Bacteria</taxon>
        <taxon>Pseudomonadati</taxon>
        <taxon>Pseudomonadota</taxon>
        <taxon>Alphaproteobacteria</taxon>
        <taxon>Hyphomicrobiales</taxon>
        <taxon>Rhizobiaceae</taxon>
        <taxon>Liberibacter</taxon>
    </lineage>
</organism>
<dbReference type="KEGG" id="lcc:B488_05110"/>
<dbReference type="HOGENOM" id="CLU_2234416_0_0_5"/>
<gene>
    <name evidence="1" type="ordered locus">B488_05110</name>
</gene>
<dbReference type="EMBL" id="CP003789">
    <property type="protein sequence ID" value="AGA64503.1"/>
    <property type="molecule type" value="Genomic_DNA"/>
</dbReference>
<evidence type="ECO:0000313" key="2">
    <source>
        <dbReference type="Proteomes" id="UP000010799"/>
    </source>
</evidence>
<dbReference type="RefSeq" id="WP_015272930.1">
    <property type="nucleotide sequence ID" value="NC_019907.1"/>
</dbReference>
<sequence>MSPVRDGDWVLFDWNPQTGVSTWYMNDGTYDIFRVDCPVEALLARNEESRKNTRYGLNDNFRLVADVPANLAHDCGLMEAFDNKDHTWVRRWMNDSDNRAFRTSEGSV</sequence>
<reference evidence="1 2" key="1">
    <citation type="journal article" date="2012" name="Stand. Genomic Sci.">
        <title>Complete genome sequence of Liberibacter crescens BT-1.</title>
        <authorList>
            <person name="Leonard M.T."/>
            <person name="Fagen J.R."/>
            <person name="Davis-Richardson A.G."/>
            <person name="Davis M.J."/>
            <person name="Triplett E.W."/>
        </authorList>
    </citation>
    <scope>NUCLEOTIDE SEQUENCE [LARGE SCALE GENOMIC DNA]</scope>
    <source>
        <strain evidence="1 2">BT-1</strain>
    </source>
</reference>
<keyword evidence="2" id="KW-1185">Reference proteome</keyword>